<organism evidence="5 6">
    <name type="scientific">Asbolus verrucosus</name>
    <name type="common">Desert ironclad beetle</name>
    <dbReference type="NCBI Taxonomy" id="1661398"/>
    <lineage>
        <taxon>Eukaryota</taxon>
        <taxon>Metazoa</taxon>
        <taxon>Ecdysozoa</taxon>
        <taxon>Arthropoda</taxon>
        <taxon>Hexapoda</taxon>
        <taxon>Insecta</taxon>
        <taxon>Pterygota</taxon>
        <taxon>Neoptera</taxon>
        <taxon>Endopterygota</taxon>
        <taxon>Coleoptera</taxon>
        <taxon>Polyphaga</taxon>
        <taxon>Cucujiformia</taxon>
        <taxon>Tenebrionidae</taxon>
        <taxon>Pimeliinae</taxon>
        <taxon>Asbolus</taxon>
    </lineage>
</organism>
<evidence type="ECO:0000313" key="6">
    <source>
        <dbReference type="Proteomes" id="UP000292052"/>
    </source>
</evidence>
<feature type="non-terminal residue" evidence="5">
    <location>
        <position position="1"/>
    </location>
</feature>
<gene>
    <name evidence="5" type="ORF">BDFB_007283</name>
</gene>
<dbReference type="PROSITE" id="PS50835">
    <property type="entry name" value="IG_LIKE"/>
    <property type="match status" value="1"/>
</dbReference>
<dbReference type="PANTHER" id="PTHR21261:SF15">
    <property type="entry name" value="BEATEN PATH IIIA, ISOFORM D-RELATED"/>
    <property type="match status" value="1"/>
</dbReference>
<name>A0A482VAW7_ASBVE</name>
<comment type="similarity">
    <text evidence="1">Belongs to the ATP synthase subunit s family.</text>
</comment>
<dbReference type="SUPFAM" id="SSF48726">
    <property type="entry name" value="Immunoglobulin"/>
    <property type="match status" value="1"/>
</dbReference>
<dbReference type="SUPFAM" id="SSF52047">
    <property type="entry name" value="RNI-like"/>
    <property type="match status" value="1"/>
</dbReference>
<dbReference type="Gene3D" id="2.60.40.10">
    <property type="entry name" value="Immunoglobulins"/>
    <property type="match status" value="1"/>
</dbReference>
<dbReference type="InterPro" id="IPR036179">
    <property type="entry name" value="Ig-like_dom_sf"/>
</dbReference>
<feature type="domain" description="Ig-like" evidence="4">
    <location>
        <begin position="23"/>
        <end position="110"/>
    </location>
</feature>
<evidence type="ECO:0000256" key="2">
    <source>
        <dbReference type="ARBA" id="ARBA00076566"/>
    </source>
</evidence>
<evidence type="ECO:0000313" key="5">
    <source>
        <dbReference type="EMBL" id="RZB40342.1"/>
    </source>
</evidence>
<feature type="compositionally biased region" description="Polar residues" evidence="3">
    <location>
        <begin position="131"/>
        <end position="144"/>
    </location>
</feature>
<evidence type="ECO:0000256" key="3">
    <source>
        <dbReference type="SAM" id="MobiDB-lite"/>
    </source>
</evidence>
<keyword evidence="6" id="KW-1185">Reference proteome</keyword>
<dbReference type="Gene3D" id="3.80.10.10">
    <property type="entry name" value="Ribonuclease Inhibitor"/>
    <property type="match status" value="1"/>
</dbReference>
<feature type="region of interest" description="Disordered" evidence="3">
    <location>
        <begin position="124"/>
        <end position="148"/>
    </location>
</feature>
<dbReference type="EMBL" id="QDEB01119814">
    <property type="protein sequence ID" value="RZB40342.1"/>
    <property type="molecule type" value="Genomic_DNA"/>
</dbReference>
<dbReference type="InterPro" id="IPR007110">
    <property type="entry name" value="Ig-like_dom"/>
</dbReference>
<reference evidence="5 6" key="1">
    <citation type="submission" date="2017-03" db="EMBL/GenBank/DDBJ databases">
        <title>Genome of the blue death feigning beetle - Asbolus verrucosus.</title>
        <authorList>
            <person name="Rider S.D."/>
        </authorList>
    </citation>
    <scope>NUCLEOTIDE SEQUENCE [LARGE SCALE GENOMIC DNA]</scope>
    <source>
        <strain evidence="5">Butters</strain>
        <tissue evidence="5">Head and leg muscle</tissue>
    </source>
</reference>
<comment type="caution">
    <text evidence="5">The sequence shown here is derived from an EMBL/GenBank/DDBJ whole genome shotgun (WGS) entry which is preliminary data.</text>
</comment>
<dbReference type="FunFam" id="3.80.10.10:FF:000168">
    <property type="entry name" value="Distal membrane arm assembly complex 2"/>
    <property type="match status" value="1"/>
</dbReference>
<evidence type="ECO:0000259" key="4">
    <source>
        <dbReference type="PROSITE" id="PS50835"/>
    </source>
</evidence>
<dbReference type="OrthoDB" id="1708588at2759"/>
<dbReference type="InterPro" id="IPR013783">
    <property type="entry name" value="Ig-like_fold"/>
</dbReference>
<evidence type="ECO:0000256" key="1">
    <source>
        <dbReference type="ARBA" id="ARBA00006901"/>
    </source>
</evidence>
<dbReference type="STRING" id="1661398.A0A482VAW7"/>
<dbReference type="FunFam" id="2.60.40.10:FF:000437">
    <property type="entry name" value="Beat-IIIc, isoform A"/>
    <property type="match status" value="1"/>
</dbReference>
<dbReference type="PANTHER" id="PTHR21261">
    <property type="entry name" value="BEAT PROTEIN"/>
    <property type="match status" value="1"/>
</dbReference>
<feature type="non-terminal residue" evidence="5">
    <location>
        <position position="386"/>
    </location>
</feature>
<sequence length="386" mass="44832">LWYLHNVEALKITSLDVPKSAWDAVKLNCKYDLEGETLYGVKWYKDQSEFFRCLADGTVQEFPLKDIKIYHTGSSQTGSCFFELTALTSKSGGEYMCEVSLDRPTFQTVTKTAHLQIIEPSKISNDELSKTPESTPCSTNNAPTESLEKYDPKNVTKADMKWRTPWHQKEGHHYSTLRSFYSEDNQTNLLKLLQTPIDLSPSAIKKWWAKKQEYKEIVLQSYLPERNQILGNELAAAHFIVHRGGAVKFYTQDKWIKANENQEYKLPRFYEEDKILQAIDCSNMNLYYEGLLNLRDLKKVEWLSFNGVEQFDDWCLDRISNLFSHSLIYLDIRNCPNYTERGLGALYKMENLKILCIDDLLMTTSFEMTCLMLQEVNPHLDIQIGE</sequence>
<accession>A0A482VAW7</accession>
<dbReference type="Proteomes" id="UP000292052">
    <property type="component" value="Unassembled WGS sequence"/>
</dbReference>
<protein>
    <recommendedName>
        <fullName evidence="2">ATP synthase subunit s-like protein</fullName>
    </recommendedName>
</protein>
<dbReference type="AlphaFoldDB" id="A0A482VAW7"/>
<proteinExistence type="inferred from homology"/>
<dbReference type="InterPro" id="IPR032675">
    <property type="entry name" value="LRR_dom_sf"/>
</dbReference>